<feature type="chain" id="PRO_5044022824" description="Transmembrane protein" evidence="2">
    <location>
        <begin position="33"/>
        <end position="84"/>
    </location>
</feature>
<sequence length="84" mass="9296">MFLRIELAAKESGDSFFFFLSLLLIFFFLVHGKVDATEFLVDSGNSVSGRGAEYGKESVKSKEGNSGSVESFLHEDYVYTNSVP</sequence>
<evidence type="ECO:0000256" key="2">
    <source>
        <dbReference type="SAM" id="SignalP"/>
    </source>
</evidence>
<keyword evidence="2" id="KW-0732">Signal</keyword>
<dbReference type="EMBL" id="BPVZ01000036">
    <property type="protein sequence ID" value="GKV12127.1"/>
    <property type="molecule type" value="Genomic_DNA"/>
</dbReference>
<dbReference type="AlphaFoldDB" id="A0AAV5JLI3"/>
<evidence type="ECO:0000256" key="1">
    <source>
        <dbReference type="SAM" id="MobiDB-lite"/>
    </source>
</evidence>
<dbReference type="Proteomes" id="UP001054252">
    <property type="component" value="Unassembled WGS sequence"/>
</dbReference>
<accession>A0AAV5JLI3</accession>
<protein>
    <recommendedName>
        <fullName evidence="5">Transmembrane protein</fullName>
    </recommendedName>
</protein>
<proteinExistence type="predicted"/>
<organism evidence="3 4">
    <name type="scientific">Rubroshorea leprosula</name>
    <dbReference type="NCBI Taxonomy" id="152421"/>
    <lineage>
        <taxon>Eukaryota</taxon>
        <taxon>Viridiplantae</taxon>
        <taxon>Streptophyta</taxon>
        <taxon>Embryophyta</taxon>
        <taxon>Tracheophyta</taxon>
        <taxon>Spermatophyta</taxon>
        <taxon>Magnoliopsida</taxon>
        <taxon>eudicotyledons</taxon>
        <taxon>Gunneridae</taxon>
        <taxon>Pentapetalae</taxon>
        <taxon>rosids</taxon>
        <taxon>malvids</taxon>
        <taxon>Malvales</taxon>
        <taxon>Dipterocarpaceae</taxon>
        <taxon>Rubroshorea</taxon>
    </lineage>
</organism>
<feature type="signal peptide" evidence="2">
    <location>
        <begin position="1"/>
        <end position="32"/>
    </location>
</feature>
<comment type="caution">
    <text evidence="3">The sequence shown here is derived from an EMBL/GenBank/DDBJ whole genome shotgun (WGS) entry which is preliminary data.</text>
</comment>
<evidence type="ECO:0008006" key="5">
    <source>
        <dbReference type="Google" id="ProtNLM"/>
    </source>
</evidence>
<evidence type="ECO:0000313" key="3">
    <source>
        <dbReference type="EMBL" id="GKV12127.1"/>
    </source>
</evidence>
<feature type="compositionally biased region" description="Basic and acidic residues" evidence="1">
    <location>
        <begin position="53"/>
        <end position="63"/>
    </location>
</feature>
<evidence type="ECO:0000313" key="4">
    <source>
        <dbReference type="Proteomes" id="UP001054252"/>
    </source>
</evidence>
<keyword evidence="4" id="KW-1185">Reference proteome</keyword>
<gene>
    <name evidence="3" type="ORF">SLEP1_g23318</name>
</gene>
<reference evidence="3 4" key="1">
    <citation type="journal article" date="2021" name="Commun. Biol.">
        <title>The genome of Shorea leprosula (Dipterocarpaceae) highlights the ecological relevance of drought in aseasonal tropical rainforests.</title>
        <authorList>
            <person name="Ng K.K.S."/>
            <person name="Kobayashi M.J."/>
            <person name="Fawcett J.A."/>
            <person name="Hatakeyama M."/>
            <person name="Paape T."/>
            <person name="Ng C.H."/>
            <person name="Ang C.C."/>
            <person name="Tnah L.H."/>
            <person name="Lee C.T."/>
            <person name="Nishiyama T."/>
            <person name="Sese J."/>
            <person name="O'Brien M.J."/>
            <person name="Copetti D."/>
            <person name="Mohd Noor M.I."/>
            <person name="Ong R.C."/>
            <person name="Putra M."/>
            <person name="Sireger I.Z."/>
            <person name="Indrioko S."/>
            <person name="Kosugi Y."/>
            <person name="Izuno A."/>
            <person name="Isagi Y."/>
            <person name="Lee S.L."/>
            <person name="Shimizu K.K."/>
        </authorList>
    </citation>
    <scope>NUCLEOTIDE SEQUENCE [LARGE SCALE GENOMIC DNA]</scope>
    <source>
        <strain evidence="3">214</strain>
    </source>
</reference>
<name>A0AAV5JLI3_9ROSI</name>
<feature type="region of interest" description="Disordered" evidence="1">
    <location>
        <begin position="46"/>
        <end position="67"/>
    </location>
</feature>